<dbReference type="InterPro" id="IPR027417">
    <property type="entry name" value="P-loop_NTPase"/>
</dbReference>
<evidence type="ECO:0000256" key="4">
    <source>
        <dbReference type="SAM" id="Coils"/>
    </source>
</evidence>
<keyword evidence="1" id="KW-0677">Repeat</keyword>
<comment type="caution">
    <text evidence="6">The sequence shown here is derived from an EMBL/GenBank/DDBJ whole genome shotgun (WGS) entry which is preliminary data.</text>
</comment>
<evidence type="ECO:0000259" key="5">
    <source>
        <dbReference type="PROSITE" id="PS50893"/>
    </source>
</evidence>
<dbReference type="GO" id="GO:0005524">
    <property type="term" value="F:ATP binding"/>
    <property type="evidence" value="ECO:0007669"/>
    <property type="project" value="UniProtKB-KW"/>
</dbReference>
<feature type="domain" description="ABC transporter" evidence="5">
    <location>
        <begin position="195"/>
        <end position="447"/>
    </location>
</feature>
<keyword evidence="2" id="KW-0547">Nucleotide-binding</keyword>
<keyword evidence="7" id="KW-1185">Reference proteome</keyword>
<evidence type="ECO:0000313" key="6">
    <source>
        <dbReference type="EMBL" id="KAF0724645.1"/>
    </source>
</evidence>
<feature type="coiled-coil region" evidence="4">
    <location>
        <begin position="106"/>
        <end position="174"/>
    </location>
</feature>
<proteinExistence type="predicted"/>
<name>A0A6G0WBJ3_9STRA</name>
<organism evidence="6 7">
    <name type="scientific">Aphanomyces euteiches</name>
    <dbReference type="NCBI Taxonomy" id="100861"/>
    <lineage>
        <taxon>Eukaryota</taxon>
        <taxon>Sar</taxon>
        <taxon>Stramenopiles</taxon>
        <taxon>Oomycota</taxon>
        <taxon>Saprolegniomycetes</taxon>
        <taxon>Saprolegniales</taxon>
        <taxon>Verrucalvaceae</taxon>
        <taxon>Aphanomyces</taxon>
    </lineage>
</organism>
<dbReference type="FunFam" id="3.40.50.300:FF:000011">
    <property type="entry name" value="Putative ABC transporter ATP-binding component"/>
    <property type="match status" value="1"/>
</dbReference>
<dbReference type="GO" id="GO:0016887">
    <property type="term" value="F:ATP hydrolysis activity"/>
    <property type="evidence" value="ECO:0007669"/>
    <property type="project" value="InterPro"/>
</dbReference>
<dbReference type="Pfam" id="PF12848">
    <property type="entry name" value="ABC_tran_Xtn"/>
    <property type="match status" value="1"/>
</dbReference>
<dbReference type="SUPFAM" id="SSF52540">
    <property type="entry name" value="P-loop containing nucleoside triphosphate hydrolases"/>
    <property type="match status" value="2"/>
</dbReference>
<dbReference type="InterPro" id="IPR032781">
    <property type="entry name" value="ABC_tran_Xtn"/>
</dbReference>
<dbReference type="FunFam" id="3.40.50.300:FF:000104">
    <property type="entry name" value="ATP-binding cassette sub-family F member 3"/>
    <property type="match status" value="1"/>
</dbReference>
<dbReference type="PANTHER" id="PTHR19211">
    <property type="entry name" value="ATP-BINDING TRANSPORT PROTEIN-RELATED"/>
    <property type="match status" value="1"/>
</dbReference>
<dbReference type="EMBL" id="VJMJ01000266">
    <property type="protein sequence ID" value="KAF0724645.1"/>
    <property type="molecule type" value="Genomic_DNA"/>
</dbReference>
<dbReference type="VEuPathDB" id="FungiDB:AeMF1_009708"/>
<dbReference type="PROSITE" id="PS00211">
    <property type="entry name" value="ABC_TRANSPORTER_1"/>
    <property type="match status" value="1"/>
</dbReference>
<evidence type="ECO:0000256" key="1">
    <source>
        <dbReference type="ARBA" id="ARBA00022737"/>
    </source>
</evidence>
<feature type="domain" description="ABC transporter" evidence="5">
    <location>
        <begin position="508"/>
        <end position="718"/>
    </location>
</feature>
<protein>
    <recommendedName>
        <fullName evidence="5">ABC transporter domain-containing protein</fullName>
    </recommendedName>
</protein>
<accession>A0A6G0WBJ3</accession>
<dbReference type="SMART" id="SM00382">
    <property type="entry name" value="AAA"/>
    <property type="match status" value="2"/>
</dbReference>
<dbReference type="Proteomes" id="UP000481153">
    <property type="component" value="Unassembled WGS sequence"/>
</dbReference>
<dbReference type="InterPro" id="IPR003593">
    <property type="entry name" value="AAA+_ATPase"/>
</dbReference>
<dbReference type="InterPro" id="IPR003439">
    <property type="entry name" value="ABC_transporter-like_ATP-bd"/>
</dbReference>
<gene>
    <name evidence="6" type="ORF">Ae201684_016711</name>
</gene>
<dbReference type="CDD" id="cd03221">
    <property type="entry name" value="ABCF_EF-3"/>
    <property type="match status" value="2"/>
</dbReference>
<reference evidence="6 7" key="1">
    <citation type="submission" date="2019-07" db="EMBL/GenBank/DDBJ databases">
        <title>Genomics analysis of Aphanomyces spp. identifies a new class of oomycete effector associated with host adaptation.</title>
        <authorList>
            <person name="Gaulin E."/>
        </authorList>
    </citation>
    <scope>NUCLEOTIDE SEQUENCE [LARGE SCALE GENOMIC DNA]</scope>
    <source>
        <strain evidence="6 7">ATCC 201684</strain>
    </source>
</reference>
<dbReference type="PANTHER" id="PTHR19211:SF134">
    <property type="entry name" value="ABC TRANSPORTER DOMAIN-CONTAINING PROTEIN"/>
    <property type="match status" value="1"/>
</dbReference>
<dbReference type="Pfam" id="PF00005">
    <property type="entry name" value="ABC_tran"/>
    <property type="match status" value="2"/>
</dbReference>
<keyword evidence="3" id="KW-0067">ATP-binding</keyword>
<dbReference type="InterPro" id="IPR017871">
    <property type="entry name" value="ABC_transporter-like_CS"/>
</dbReference>
<dbReference type="PROSITE" id="PS50893">
    <property type="entry name" value="ABC_TRANSPORTER_2"/>
    <property type="match status" value="2"/>
</dbReference>
<dbReference type="Gene3D" id="3.40.50.300">
    <property type="entry name" value="P-loop containing nucleotide triphosphate hydrolases"/>
    <property type="match status" value="2"/>
</dbReference>
<evidence type="ECO:0000256" key="3">
    <source>
        <dbReference type="ARBA" id="ARBA00022840"/>
    </source>
</evidence>
<evidence type="ECO:0000256" key="2">
    <source>
        <dbReference type="ARBA" id="ARBA00022741"/>
    </source>
</evidence>
<sequence length="719" mass="81787">MHYIKQSHWLISKILDKMSETKIKAVLNKTLQGLDEALVDYMVSILSEYDGNEPLVDTIAPFLLSSGFTEDEDEANRHCASLQAAMQEAGLLASAPVEEFKKLEVVQSMEDMNRATEAEMNGIMERMWGFDNIRKTRNESMEAHASTQSQRQIRKEMKKELSVLEQEKLDEEEDRLWEDTRVLPDMSTDNGEKDIHVDNVTMNFKGQTILSNTSLKLVYGRRYGLIGKNGAGKTTLLRFMSHYEIEKFPRHVRMQHVEQESASKLSHCEDSVLSVVLAADYERTLLLAEEKELLDSNSDPDRLQKVYERLQQIDSDTAESRARTILAGLQFPEHAVDGPAKALSGGWRMRTALAGALFMSPDLLLLDEPTNHLDLEAVMWLENYLETYPKTLIVVSHDRNFLNMVTTDTIYLAKQQLTYHRGNFASFEATQEELLRNQRKAYDAQQMKIAHMQEFIDRFRCNAKKAPLVQSRVKALEKIMRTAVEEPEDPRAFRMTFPPPEPLGRPIISIENVAFRYADDRPDLFTDVNFGIDMSSRIGILGVNGSGKSTLINLMLGKLEPTFGKVVRNPRVRISTFTQHHVDSLNLSLSAVENMMELFPGHEPDEFRNHLGRFNLSGELAMKPTRKLSGGQKSRVGFAVLTWRLPHVVVLDEPTNHLDIETIDALIDALRGYKGGVVIVSHDQHFVNSICDELWVVGKQKVTQFRGSMADYKKAILKE</sequence>
<keyword evidence="4" id="KW-0175">Coiled coil</keyword>
<dbReference type="InterPro" id="IPR050611">
    <property type="entry name" value="ABCF"/>
</dbReference>
<evidence type="ECO:0000313" key="7">
    <source>
        <dbReference type="Proteomes" id="UP000481153"/>
    </source>
</evidence>
<dbReference type="AlphaFoldDB" id="A0A6G0WBJ3"/>